<name>A0AAD4M3A7_9AGAM</name>
<sequence>MAGIITQVSQTPIQANIQPPLLTRLSLELRGKRSHRQATSSLTDPGENSEEEEVYGVDFDPDCFSFVLQFFRSASDTFYGTEISPGLYLAQQHLIDASPSSDFAPNQNPLLSKQAIIVLREELEYFSIPPKGGKSSTDANGIANESMLDLKRDCGKYLLEKRSIFTALQRNVNKENNIAEQHLIDMLCMSGFDRDDEWGFRALEPSRCCISSIALVLLKTGIVHHPTASGEKQVTIDYNQMATAQKLLLFWRKPARKCWWDGIEIELKQAGEDTPRSIKLWARRVWTLELSLVRLLSLYFPRQMDVSVTKF</sequence>
<evidence type="ECO:0000313" key="3">
    <source>
        <dbReference type="Proteomes" id="UP001203297"/>
    </source>
</evidence>
<evidence type="ECO:0000313" key="2">
    <source>
        <dbReference type="EMBL" id="KAI0299977.1"/>
    </source>
</evidence>
<dbReference type="EMBL" id="WTXG01000020">
    <property type="protein sequence ID" value="KAI0299977.1"/>
    <property type="molecule type" value="Genomic_DNA"/>
</dbReference>
<keyword evidence="3" id="KW-1185">Reference proteome</keyword>
<dbReference type="AlphaFoldDB" id="A0AAD4M3A7"/>
<accession>A0AAD4M3A7</accession>
<feature type="region of interest" description="Disordered" evidence="1">
    <location>
        <begin position="32"/>
        <end position="53"/>
    </location>
</feature>
<dbReference type="GO" id="GO:0003723">
    <property type="term" value="F:RNA binding"/>
    <property type="evidence" value="ECO:0007669"/>
    <property type="project" value="TreeGrafter"/>
</dbReference>
<dbReference type="Proteomes" id="UP001203297">
    <property type="component" value="Unassembled WGS sequence"/>
</dbReference>
<dbReference type="PANTHER" id="PTHR13384:SF16">
    <property type="entry name" value="GROWTH REGULATION PROTEIN"/>
    <property type="match status" value="1"/>
</dbReference>
<dbReference type="GO" id="GO:0005634">
    <property type="term" value="C:nucleus"/>
    <property type="evidence" value="ECO:0007669"/>
    <property type="project" value="TreeGrafter"/>
</dbReference>
<comment type="caution">
    <text evidence="2">The sequence shown here is derived from an EMBL/GenBank/DDBJ whole genome shotgun (WGS) entry which is preliminary data.</text>
</comment>
<proteinExistence type="predicted"/>
<protein>
    <submittedName>
        <fullName evidence="2">Uncharacterized protein</fullName>
    </submittedName>
</protein>
<dbReference type="PANTHER" id="PTHR13384">
    <property type="entry name" value="G PATCH DOMAIN-CONTAINING PROTEIN 1"/>
    <property type="match status" value="1"/>
</dbReference>
<evidence type="ECO:0000256" key="1">
    <source>
        <dbReference type="SAM" id="MobiDB-lite"/>
    </source>
</evidence>
<reference evidence="2" key="1">
    <citation type="journal article" date="2022" name="New Phytol.">
        <title>Evolutionary transition to the ectomycorrhizal habit in the genomes of a hyperdiverse lineage of mushroom-forming fungi.</title>
        <authorList>
            <person name="Looney B."/>
            <person name="Miyauchi S."/>
            <person name="Morin E."/>
            <person name="Drula E."/>
            <person name="Courty P.E."/>
            <person name="Kohler A."/>
            <person name="Kuo A."/>
            <person name="LaButti K."/>
            <person name="Pangilinan J."/>
            <person name="Lipzen A."/>
            <person name="Riley R."/>
            <person name="Andreopoulos W."/>
            <person name="He G."/>
            <person name="Johnson J."/>
            <person name="Nolan M."/>
            <person name="Tritt A."/>
            <person name="Barry K.W."/>
            <person name="Grigoriev I.V."/>
            <person name="Nagy L.G."/>
            <person name="Hibbett D."/>
            <person name="Henrissat B."/>
            <person name="Matheny P.B."/>
            <person name="Labbe J."/>
            <person name="Martin F.M."/>
        </authorList>
    </citation>
    <scope>NUCLEOTIDE SEQUENCE</scope>
    <source>
        <strain evidence="2">BPL690</strain>
    </source>
</reference>
<gene>
    <name evidence="2" type="ORF">B0F90DRAFT_1725744</name>
</gene>
<organism evidence="2 3">
    <name type="scientific">Multifurca ochricompacta</name>
    <dbReference type="NCBI Taxonomy" id="376703"/>
    <lineage>
        <taxon>Eukaryota</taxon>
        <taxon>Fungi</taxon>
        <taxon>Dikarya</taxon>
        <taxon>Basidiomycota</taxon>
        <taxon>Agaricomycotina</taxon>
        <taxon>Agaricomycetes</taxon>
        <taxon>Russulales</taxon>
        <taxon>Russulaceae</taxon>
        <taxon>Multifurca</taxon>
    </lineage>
</organism>